<feature type="domain" description="CBM39" evidence="11">
    <location>
        <begin position="36"/>
        <end position="135"/>
    </location>
</feature>
<keyword evidence="8" id="KW-0325">Glycoprotein</keyword>
<dbReference type="GO" id="GO:0004553">
    <property type="term" value="F:hydrolase activity, hydrolyzing O-glycosyl compounds"/>
    <property type="evidence" value="ECO:0007669"/>
    <property type="project" value="InterPro"/>
</dbReference>
<evidence type="ECO:0000256" key="8">
    <source>
        <dbReference type="ARBA" id="ARBA00023180"/>
    </source>
</evidence>
<feature type="compositionally biased region" description="Polar residues" evidence="9">
    <location>
        <begin position="166"/>
        <end position="202"/>
    </location>
</feature>
<keyword evidence="13" id="KW-1185">Reference proteome</keyword>
<keyword evidence="6" id="KW-0732">Signal</keyword>
<keyword evidence="7" id="KW-0391">Immunity</keyword>
<evidence type="ECO:0000256" key="9">
    <source>
        <dbReference type="SAM" id="MobiDB-lite"/>
    </source>
</evidence>
<dbReference type="GO" id="GO:0030246">
    <property type="term" value="F:carbohydrate binding"/>
    <property type="evidence" value="ECO:0007669"/>
    <property type="project" value="InterPro"/>
</dbReference>
<evidence type="ECO:0000256" key="2">
    <source>
        <dbReference type="ARBA" id="ARBA00008781"/>
    </source>
</evidence>
<evidence type="ECO:0000313" key="12">
    <source>
        <dbReference type="EMBL" id="VVC95825.1"/>
    </source>
</evidence>
<evidence type="ECO:0000256" key="6">
    <source>
        <dbReference type="ARBA" id="ARBA00022729"/>
    </source>
</evidence>
<comment type="subunit">
    <text evidence="3">Monomer.</text>
</comment>
<dbReference type="AlphaFoldDB" id="A0A5E4QE62"/>
<dbReference type="InterPro" id="IPR043030">
    <property type="entry name" value="BGBP_N_sf"/>
</dbReference>
<comment type="subcellular location">
    <subcellularLocation>
        <location evidence="1">Secreted</location>
    </subcellularLocation>
</comment>
<sequence>MRRLQSESVMCSDGRAMVGPLLACALLLCAGLVRGYQVPSATLEAIYPRGLRVSVPDDGFTLFAFHGKLNEEMDGLEGGTWSRDINAPHNGRWTFEDDNAELKIGDKIYFWTYVIKNGLGYRQDDGEWTVDGYVDKAGDPVILAGTTTTTNADPSIVPSVDPSIDPYTTASVDPSTDPNTTASVDPSTDPNTTTSVDPSTDPITAPGVSPNSELSSETTTDSPAVSASTVPLSAVEPEADEYQFPCKVSATQVTSAGFVCRGQLLFEDTFDGDLDKGKIWTPEIKMPCAPEFPFNVYLYDKNIETRDGKLVIEPELLETKYGDGFLWETLDLTLKCTGKVGTKECYREASGPEILPPVITGKITSKRRFSFKYGRVEVVAKMPLGDWLVPEIQLEPARHEYGSSRYASGLLQIALVKGNAEFAKKLYAGPIMSDSEPFRSKYLKEKIGLENWNNGYHNYTLLWKPDSIQMFVDGEKYGEVDAGEGFYEEGQRCHVRAAPRWLKGTAMAPFDELFYISLGLSVGGVHEFPDAARKPWHNRGSKAMLQFWEARDQWYPTWFPDTSALRIDSVRVFAL</sequence>
<accession>A0A5E4QE62</accession>
<evidence type="ECO:0000256" key="4">
    <source>
        <dbReference type="ARBA" id="ARBA00022525"/>
    </source>
</evidence>
<evidence type="ECO:0000259" key="11">
    <source>
        <dbReference type="PROSITE" id="PS51969"/>
    </source>
</evidence>
<dbReference type="CDD" id="cd02179">
    <property type="entry name" value="GH16_beta_GRP"/>
    <property type="match status" value="1"/>
</dbReference>
<dbReference type="FunFam" id="2.60.40.2140:FF:000001">
    <property type="entry name" value="Beta-1,3-glucan-binding protein"/>
    <property type="match status" value="1"/>
</dbReference>
<dbReference type="InterPro" id="IPR050546">
    <property type="entry name" value="Glycosyl_Hydrlase_16"/>
</dbReference>
<dbReference type="InterPro" id="IPR035806">
    <property type="entry name" value="GH16_GRP_C"/>
</dbReference>
<dbReference type="GO" id="GO:0005576">
    <property type="term" value="C:extracellular region"/>
    <property type="evidence" value="ECO:0007669"/>
    <property type="project" value="UniProtKB-SubCell"/>
</dbReference>
<dbReference type="Pfam" id="PF15886">
    <property type="entry name" value="CBM39"/>
    <property type="match status" value="1"/>
</dbReference>
<organism evidence="12 13">
    <name type="scientific">Leptidea sinapis</name>
    <dbReference type="NCBI Taxonomy" id="189913"/>
    <lineage>
        <taxon>Eukaryota</taxon>
        <taxon>Metazoa</taxon>
        <taxon>Ecdysozoa</taxon>
        <taxon>Arthropoda</taxon>
        <taxon>Hexapoda</taxon>
        <taxon>Insecta</taxon>
        <taxon>Pterygota</taxon>
        <taxon>Neoptera</taxon>
        <taxon>Endopterygota</taxon>
        <taxon>Lepidoptera</taxon>
        <taxon>Glossata</taxon>
        <taxon>Ditrysia</taxon>
        <taxon>Papilionoidea</taxon>
        <taxon>Pieridae</taxon>
        <taxon>Dismorphiinae</taxon>
        <taxon>Leptidea</taxon>
    </lineage>
</organism>
<feature type="region of interest" description="Disordered" evidence="9">
    <location>
        <begin position="145"/>
        <end position="231"/>
    </location>
</feature>
<feature type="compositionally biased region" description="Polar residues" evidence="9">
    <location>
        <begin position="209"/>
        <end position="231"/>
    </location>
</feature>
<evidence type="ECO:0000256" key="5">
    <source>
        <dbReference type="ARBA" id="ARBA00022588"/>
    </source>
</evidence>
<evidence type="ECO:0000313" key="13">
    <source>
        <dbReference type="Proteomes" id="UP000324832"/>
    </source>
</evidence>
<keyword evidence="5" id="KW-0399">Innate immunity</keyword>
<comment type="similarity">
    <text evidence="2">Belongs to the insect beta-1,3-glucan binding protein family.</text>
</comment>
<dbReference type="InterPro" id="IPR000757">
    <property type="entry name" value="Beta-glucanase-like"/>
</dbReference>
<evidence type="ECO:0000259" key="10">
    <source>
        <dbReference type="PROSITE" id="PS51762"/>
    </source>
</evidence>
<dbReference type="Proteomes" id="UP000324832">
    <property type="component" value="Unassembled WGS sequence"/>
</dbReference>
<dbReference type="FunFam" id="2.60.120.200:FF:000235">
    <property type="entry name" value="Beta-1,3-glucan-binding protein"/>
    <property type="match status" value="1"/>
</dbReference>
<dbReference type="GO" id="GO:0005975">
    <property type="term" value="P:carbohydrate metabolic process"/>
    <property type="evidence" value="ECO:0007669"/>
    <property type="project" value="InterPro"/>
</dbReference>
<reference evidence="12 13" key="1">
    <citation type="submission" date="2017-07" db="EMBL/GenBank/DDBJ databases">
        <authorList>
            <person name="Talla V."/>
            <person name="Backstrom N."/>
        </authorList>
    </citation>
    <scope>NUCLEOTIDE SEQUENCE [LARGE SCALE GENOMIC DNA]</scope>
</reference>
<dbReference type="SUPFAM" id="SSF49899">
    <property type="entry name" value="Concanavalin A-like lectins/glucanases"/>
    <property type="match status" value="1"/>
</dbReference>
<keyword evidence="4" id="KW-0964">Secreted</keyword>
<dbReference type="Pfam" id="PF00722">
    <property type="entry name" value="Glyco_hydro_16"/>
    <property type="match status" value="1"/>
</dbReference>
<name>A0A5E4QE62_9NEOP</name>
<evidence type="ECO:0000256" key="3">
    <source>
        <dbReference type="ARBA" id="ARBA00011245"/>
    </source>
</evidence>
<dbReference type="InterPro" id="IPR031756">
    <property type="entry name" value="BGBP_N"/>
</dbReference>
<evidence type="ECO:0000256" key="7">
    <source>
        <dbReference type="ARBA" id="ARBA00022859"/>
    </source>
</evidence>
<dbReference type="PANTHER" id="PTHR10963">
    <property type="entry name" value="GLYCOSYL HYDROLASE-RELATED"/>
    <property type="match status" value="1"/>
</dbReference>
<feature type="domain" description="GH16" evidence="10">
    <location>
        <begin position="223"/>
        <end position="575"/>
    </location>
</feature>
<proteinExistence type="inferred from homology"/>
<evidence type="ECO:0000256" key="1">
    <source>
        <dbReference type="ARBA" id="ARBA00004613"/>
    </source>
</evidence>
<protein>
    <submittedName>
        <fullName evidence="12">Uncharacterized protein</fullName>
    </submittedName>
</protein>
<dbReference type="PROSITE" id="PS51969">
    <property type="entry name" value="CBM39"/>
    <property type="match status" value="1"/>
</dbReference>
<dbReference type="Gene3D" id="2.60.120.200">
    <property type="match status" value="1"/>
</dbReference>
<dbReference type="PROSITE" id="PS51762">
    <property type="entry name" value="GH16_2"/>
    <property type="match status" value="1"/>
</dbReference>
<dbReference type="GO" id="GO:0002752">
    <property type="term" value="P:cell surface pattern recognition receptor signaling pathway"/>
    <property type="evidence" value="ECO:0007669"/>
    <property type="project" value="UniProtKB-ARBA"/>
</dbReference>
<dbReference type="GO" id="GO:0038187">
    <property type="term" value="F:pattern recognition receptor activity"/>
    <property type="evidence" value="ECO:0007669"/>
    <property type="project" value="UniProtKB-ARBA"/>
</dbReference>
<dbReference type="GO" id="GO:0045087">
    <property type="term" value="P:innate immune response"/>
    <property type="evidence" value="ECO:0007669"/>
    <property type="project" value="UniProtKB-KW"/>
</dbReference>
<gene>
    <name evidence="12" type="ORF">LSINAPIS_LOCUS7459</name>
</gene>
<dbReference type="Gene3D" id="2.60.40.2140">
    <property type="entry name" value="Beta-1,3-glucan-recognition protein, N-terminal domain"/>
    <property type="match status" value="1"/>
</dbReference>
<dbReference type="EMBL" id="FZQP02002449">
    <property type="protein sequence ID" value="VVC95825.1"/>
    <property type="molecule type" value="Genomic_DNA"/>
</dbReference>
<dbReference type="PANTHER" id="PTHR10963:SF60">
    <property type="entry name" value="GRAM-NEGATIVE BACTERIA-BINDING PROTEIN 1-RELATED"/>
    <property type="match status" value="1"/>
</dbReference>
<dbReference type="InterPro" id="IPR013320">
    <property type="entry name" value="ConA-like_dom_sf"/>
</dbReference>